<dbReference type="OrthoDB" id="9796020at2"/>
<evidence type="ECO:0000259" key="5">
    <source>
        <dbReference type="Pfam" id="PF01979"/>
    </source>
</evidence>
<dbReference type="GO" id="GO:0019239">
    <property type="term" value="F:deaminase activity"/>
    <property type="evidence" value="ECO:0007669"/>
    <property type="project" value="TreeGrafter"/>
</dbReference>
<evidence type="ECO:0000256" key="1">
    <source>
        <dbReference type="ARBA" id="ARBA00001947"/>
    </source>
</evidence>
<evidence type="ECO:0000313" key="7">
    <source>
        <dbReference type="EMBL" id="RJE84237.1"/>
    </source>
</evidence>
<feature type="domain" description="Formimidoylglutamate deiminase N-terminal" evidence="6">
    <location>
        <begin position="1"/>
        <end position="43"/>
    </location>
</feature>
<evidence type="ECO:0000256" key="4">
    <source>
        <dbReference type="ARBA" id="ARBA00022833"/>
    </source>
</evidence>
<dbReference type="InterPro" id="IPR051607">
    <property type="entry name" value="Metallo-dep_hydrolases"/>
</dbReference>
<gene>
    <name evidence="7" type="ORF">D3P04_14075</name>
</gene>
<dbReference type="GO" id="GO:0005829">
    <property type="term" value="C:cytosol"/>
    <property type="evidence" value="ECO:0007669"/>
    <property type="project" value="TreeGrafter"/>
</dbReference>
<evidence type="ECO:0000259" key="6">
    <source>
        <dbReference type="Pfam" id="PF22429"/>
    </source>
</evidence>
<feature type="domain" description="Amidohydrolase-related" evidence="5">
    <location>
        <begin position="46"/>
        <end position="386"/>
    </location>
</feature>
<dbReference type="NCBIfam" id="TIGR02022">
    <property type="entry name" value="hutF"/>
    <property type="match status" value="1"/>
</dbReference>
<dbReference type="SUPFAM" id="SSF51556">
    <property type="entry name" value="Metallo-dependent hydrolases"/>
    <property type="match status" value="1"/>
</dbReference>
<keyword evidence="8" id="KW-1185">Reference proteome</keyword>
<comment type="caution">
    <text evidence="7">The sequence shown here is derived from an EMBL/GenBank/DDBJ whole genome shotgun (WGS) entry which is preliminary data.</text>
</comment>
<accession>A0A418STN2</accession>
<protein>
    <submittedName>
        <fullName evidence="7">Formimidoylglutamate deiminase</fullName>
        <ecNumber evidence="7">3.5.3.13</ecNumber>
    </submittedName>
</protein>
<dbReference type="PANTHER" id="PTHR11271">
    <property type="entry name" value="GUANINE DEAMINASE"/>
    <property type="match status" value="1"/>
</dbReference>
<evidence type="ECO:0000313" key="8">
    <source>
        <dbReference type="Proteomes" id="UP000284202"/>
    </source>
</evidence>
<organism evidence="7 8">
    <name type="scientific">Paracoccus onubensis</name>
    <dbReference type="NCBI Taxonomy" id="1675788"/>
    <lineage>
        <taxon>Bacteria</taxon>
        <taxon>Pseudomonadati</taxon>
        <taxon>Pseudomonadota</taxon>
        <taxon>Alphaproteobacteria</taxon>
        <taxon>Rhodobacterales</taxon>
        <taxon>Paracoccaceae</taxon>
        <taxon>Paracoccus</taxon>
    </lineage>
</organism>
<dbReference type="NCBIfam" id="NF006684">
    <property type="entry name" value="PRK09229.1-5"/>
    <property type="match status" value="1"/>
</dbReference>
<dbReference type="InterPro" id="IPR010252">
    <property type="entry name" value="HutF"/>
</dbReference>
<name>A0A418STN2_9RHOB</name>
<dbReference type="EC" id="3.5.3.13" evidence="7"/>
<dbReference type="NCBIfam" id="NF006681">
    <property type="entry name" value="PRK09229.1-2"/>
    <property type="match status" value="1"/>
</dbReference>
<reference evidence="8" key="1">
    <citation type="submission" date="2018-09" db="EMBL/GenBank/DDBJ databases">
        <title>Acidovorax cavernicola nov. sp. isolated from Gruta de las Maravillas (Aracena, Spain).</title>
        <authorList>
            <person name="Jurado V."/>
            <person name="Gutierrez-Patricio S."/>
            <person name="Gonzalez-Pimentel J.L."/>
            <person name="Miller A.Z."/>
            <person name="Laiz L."/>
            <person name="Saiz-Jimenez C."/>
        </authorList>
    </citation>
    <scope>NUCLEOTIDE SEQUENCE [LARGE SCALE GENOMIC DNA]</scope>
    <source>
        <strain evidence="8">1011MAR3C25</strain>
    </source>
</reference>
<dbReference type="GO" id="GO:0050416">
    <property type="term" value="F:formimidoylglutamate deiminase activity"/>
    <property type="evidence" value="ECO:0007669"/>
    <property type="project" value="UniProtKB-EC"/>
</dbReference>
<keyword evidence="3 7" id="KW-0378">Hydrolase</keyword>
<dbReference type="InterPro" id="IPR032466">
    <property type="entry name" value="Metal_Hydrolase"/>
</dbReference>
<keyword evidence="2" id="KW-0479">Metal-binding</keyword>
<dbReference type="AlphaFoldDB" id="A0A418STN2"/>
<evidence type="ECO:0000256" key="2">
    <source>
        <dbReference type="ARBA" id="ARBA00022723"/>
    </source>
</evidence>
<proteinExistence type="predicted"/>
<dbReference type="Gene3D" id="2.30.40.10">
    <property type="entry name" value="Urease, subunit C, domain 1"/>
    <property type="match status" value="1"/>
</dbReference>
<dbReference type="GO" id="GO:0046872">
    <property type="term" value="F:metal ion binding"/>
    <property type="evidence" value="ECO:0007669"/>
    <property type="project" value="UniProtKB-KW"/>
</dbReference>
<dbReference type="InterPro" id="IPR006680">
    <property type="entry name" value="Amidohydro-rel"/>
</dbReference>
<dbReference type="Gene3D" id="3.20.20.140">
    <property type="entry name" value="Metal-dependent hydrolases"/>
    <property type="match status" value="1"/>
</dbReference>
<dbReference type="Proteomes" id="UP000284202">
    <property type="component" value="Unassembled WGS sequence"/>
</dbReference>
<dbReference type="InterPro" id="IPR055156">
    <property type="entry name" value="HutF-like_N"/>
</dbReference>
<sequence>MMRIHATAALLPDGWARDVGITLTDATIEQVQTGVAPQPGDHRAEILLPGMANLHSHSFQRGFAGLTERRGPGQDSFWTWREMMYRFALSLSPDEVQAVAALACIEMLEAGYTRLGEFHYLHHGPDGQPYDNPAEMSQRIFAAAADTGIALTHLPVLYAHGGFGPEPAGEGQRRFLHGLDDYLQLIETCDGYIRPQDRVGIAPHSLRAATMAEIIALAEAFPGRPFHIHISEQVKEVEDCLAHTGARPVEYLLANAPVGPSWCLIHATHLIKNEIRRIATSGAVVGLCPITEANLGDGIFPAVEFLAQRGRIGIGTDSNVEITLPGELKQLEYSQRLSLRLRNALAVNGSTGASLFHAALSGGAQSLDAPNPAIASGHPADLVALSDNCRLEMPDDRLMDRWVFGRDLRVADLWAAGVHLVREGRHIHRTRIATDYAKAIRDVLNRI</sequence>
<keyword evidence="4" id="KW-0862">Zinc</keyword>
<dbReference type="Pfam" id="PF01979">
    <property type="entry name" value="Amidohydro_1"/>
    <property type="match status" value="1"/>
</dbReference>
<comment type="cofactor">
    <cofactor evidence="1">
        <name>Zn(2+)</name>
        <dbReference type="ChEBI" id="CHEBI:29105"/>
    </cofactor>
</comment>
<dbReference type="PANTHER" id="PTHR11271:SF48">
    <property type="entry name" value="AMIDOHYDROLASE-RELATED DOMAIN-CONTAINING PROTEIN"/>
    <property type="match status" value="1"/>
</dbReference>
<dbReference type="InterPro" id="IPR011059">
    <property type="entry name" value="Metal-dep_hydrolase_composite"/>
</dbReference>
<dbReference type="EMBL" id="QZCG01000009">
    <property type="protein sequence ID" value="RJE84237.1"/>
    <property type="molecule type" value="Genomic_DNA"/>
</dbReference>
<dbReference type="Pfam" id="PF22429">
    <property type="entry name" value="HutF_N"/>
    <property type="match status" value="1"/>
</dbReference>
<evidence type="ECO:0000256" key="3">
    <source>
        <dbReference type="ARBA" id="ARBA00022801"/>
    </source>
</evidence>